<gene>
    <name evidence="2" type="ORF">J572_2625</name>
</gene>
<dbReference type="EMBL" id="JMOA01000035">
    <property type="protein sequence ID" value="KCY00860.1"/>
    <property type="molecule type" value="Genomic_DNA"/>
</dbReference>
<protein>
    <submittedName>
        <fullName evidence="2">Putative membrane protein</fullName>
    </submittedName>
</protein>
<evidence type="ECO:0000313" key="3">
    <source>
        <dbReference type="Proteomes" id="UP000027309"/>
    </source>
</evidence>
<keyword evidence="1" id="KW-0812">Transmembrane</keyword>
<reference evidence="2 3" key="1">
    <citation type="submission" date="2014-04" db="EMBL/GenBank/DDBJ databases">
        <title>Comparative genomics and transcriptomics to identify genetic mechanisms underlying the emergence of carbapenem resistant Acinetobacter baumannii (CRAb).</title>
        <authorList>
            <person name="Harris A.D."/>
            <person name="Johnson K.J."/>
            <person name="George J."/>
            <person name="Nadendla S."/>
            <person name="Daugherty S.C."/>
            <person name="Parankush S."/>
            <person name="Sadzewicz L."/>
            <person name="Tallon L."/>
            <person name="Sengamalay N."/>
            <person name="Hazen T.H."/>
            <person name="Rasko D.A."/>
        </authorList>
    </citation>
    <scope>NUCLEOTIDE SEQUENCE [LARGE SCALE GENOMIC DNA]</scope>
    <source>
        <strain evidence="2 3">1499986</strain>
    </source>
</reference>
<accession>A0A836LYW3</accession>
<feature type="transmembrane region" description="Helical" evidence="1">
    <location>
        <begin position="6"/>
        <end position="24"/>
    </location>
</feature>
<feature type="transmembrane region" description="Helical" evidence="1">
    <location>
        <begin position="31"/>
        <end position="49"/>
    </location>
</feature>
<evidence type="ECO:0000313" key="2">
    <source>
        <dbReference type="EMBL" id="KCY00860.1"/>
    </source>
</evidence>
<name>A0A836LYW3_ACIBA</name>
<dbReference type="AlphaFoldDB" id="A0A836LYW3"/>
<evidence type="ECO:0000256" key="1">
    <source>
        <dbReference type="SAM" id="Phobius"/>
    </source>
</evidence>
<sequence>MKVLYLSQIFNFLSSFIFSLFFLFKSYAQSNCLFLLRLLRYTLLIYILINKP</sequence>
<dbReference type="Proteomes" id="UP000027309">
    <property type="component" value="Unassembled WGS sequence"/>
</dbReference>
<keyword evidence="1" id="KW-0472">Membrane</keyword>
<keyword evidence="1" id="KW-1133">Transmembrane helix</keyword>
<organism evidence="2 3">
    <name type="scientific">Acinetobacter baumannii 1499986</name>
    <dbReference type="NCBI Taxonomy" id="1310673"/>
    <lineage>
        <taxon>Bacteria</taxon>
        <taxon>Pseudomonadati</taxon>
        <taxon>Pseudomonadota</taxon>
        <taxon>Gammaproteobacteria</taxon>
        <taxon>Moraxellales</taxon>
        <taxon>Moraxellaceae</taxon>
        <taxon>Acinetobacter</taxon>
        <taxon>Acinetobacter calcoaceticus/baumannii complex</taxon>
    </lineage>
</organism>
<proteinExistence type="predicted"/>
<comment type="caution">
    <text evidence="2">The sequence shown here is derived from an EMBL/GenBank/DDBJ whole genome shotgun (WGS) entry which is preliminary data.</text>
</comment>